<dbReference type="AlphaFoldDB" id="A0A3N1MCN8"/>
<evidence type="ECO:0000256" key="6">
    <source>
        <dbReference type="ARBA" id="ARBA00022777"/>
    </source>
</evidence>
<feature type="transmembrane region" description="Helical" evidence="8">
    <location>
        <begin position="343"/>
        <end position="360"/>
    </location>
</feature>
<evidence type="ECO:0000256" key="4">
    <source>
        <dbReference type="ARBA" id="ARBA00022553"/>
    </source>
</evidence>
<evidence type="ECO:0000256" key="1">
    <source>
        <dbReference type="ARBA" id="ARBA00000085"/>
    </source>
</evidence>
<dbReference type="RefSeq" id="WP_123687861.1">
    <property type="nucleotide sequence ID" value="NZ_AP019700.1"/>
</dbReference>
<evidence type="ECO:0000313" key="14">
    <source>
        <dbReference type="Proteomes" id="UP000278222"/>
    </source>
</evidence>
<keyword evidence="5" id="KW-0808">Transferase</keyword>
<dbReference type="PROSITE" id="PS50109">
    <property type="entry name" value="HIS_KIN"/>
    <property type="match status" value="1"/>
</dbReference>
<comment type="catalytic activity">
    <reaction evidence="1">
        <text>ATP + protein L-histidine = ADP + protein N-phospho-L-histidine.</text>
        <dbReference type="EC" id="2.7.13.3"/>
    </reaction>
</comment>
<keyword evidence="7" id="KW-0175">Coiled coil</keyword>
<keyword evidence="8" id="KW-1133">Transmembrane helix</keyword>
<dbReference type="CDD" id="cd00075">
    <property type="entry name" value="HATPase"/>
    <property type="match status" value="1"/>
</dbReference>
<protein>
    <recommendedName>
        <fullName evidence="3">histidine kinase</fullName>
        <ecNumber evidence="3">2.7.13.3</ecNumber>
    </recommendedName>
</protein>
<dbReference type="GO" id="GO:0004673">
    <property type="term" value="F:protein histidine kinase activity"/>
    <property type="evidence" value="ECO:0007669"/>
    <property type="project" value="UniProtKB-EC"/>
</dbReference>
<feature type="domain" description="HAMP" evidence="12">
    <location>
        <begin position="366"/>
        <end position="419"/>
    </location>
</feature>
<dbReference type="InterPro" id="IPR004358">
    <property type="entry name" value="Sig_transdc_His_kin-like_C"/>
</dbReference>
<keyword evidence="14" id="KW-1185">Reference proteome</keyword>
<dbReference type="SMART" id="SM00387">
    <property type="entry name" value="HATPase_c"/>
    <property type="match status" value="1"/>
</dbReference>
<dbReference type="SUPFAM" id="SSF55874">
    <property type="entry name" value="ATPase domain of HSP90 chaperone/DNA topoisomerase II/histidine kinase"/>
    <property type="match status" value="1"/>
</dbReference>
<dbReference type="PRINTS" id="PR00344">
    <property type="entry name" value="BCTRLSENSOR"/>
</dbReference>
<dbReference type="PROSITE" id="PS50885">
    <property type="entry name" value="HAMP"/>
    <property type="match status" value="1"/>
</dbReference>
<dbReference type="InterPro" id="IPR035965">
    <property type="entry name" value="PAS-like_dom_sf"/>
</dbReference>
<feature type="transmembrane region" description="Helical" evidence="8">
    <location>
        <begin position="20"/>
        <end position="42"/>
    </location>
</feature>
<dbReference type="Proteomes" id="UP000278222">
    <property type="component" value="Unassembled WGS sequence"/>
</dbReference>
<dbReference type="Gene3D" id="6.10.340.10">
    <property type="match status" value="1"/>
</dbReference>
<evidence type="ECO:0000256" key="5">
    <source>
        <dbReference type="ARBA" id="ARBA00022679"/>
    </source>
</evidence>
<gene>
    <name evidence="13" type="ORF">EDC65_0231</name>
</gene>
<dbReference type="GO" id="GO:0016020">
    <property type="term" value="C:membrane"/>
    <property type="evidence" value="ECO:0007669"/>
    <property type="project" value="UniProtKB-SubCell"/>
</dbReference>
<dbReference type="InterPro" id="IPR000014">
    <property type="entry name" value="PAS"/>
</dbReference>
<keyword evidence="8" id="KW-0812">Transmembrane</keyword>
<feature type="coiled-coil region" evidence="7">
    <location>
        <begin position="680"/>
        <end position="719"/>
    </location>
</feature>
<evidence type="ECO:0000313" key="13">
    <source>
        <dbReference type="EMBL" id="ROQ01059.1"/>
    </source>
</evidence>
<dbReference type="InterPro" id="IPR003594">
    <property type="entry name" value="HATPase_dom"/>
</dbReference>
<dbReference type="PROSITE" id="PS50112">
    <property type="entry name" value="PAS"/>
    <property type="match status" value="1"/>
</dbReference>
<dbReference type="CDD" id="cd00130">
    <property type="entry name" value="PAS"/>
    <property type="match status" value="2"/>
</dbReference>
<evidence type="ECO:0000259" key="12">
    <source>
        <dbReference type="PROSITE" id="PS50885"/>
    </source>
</evidence>
<feature type="domain" description="Histidine kinase" evidence="9">
    <location>
        <begin position="728"/>
        <end position="960"/>
    </location>
</feature>
<comment type="caution">
    <text evidence="13">The sequence shown here is derived from an EMBL/GenBank/DDBJ whole genome shotgun (WGS) entry which is preliminary data.</text>
</comment>
<evidence type="ECO:0000256" key="3">
    <source>
        <dbReference type="ARBA" id="ARBA00012438"/>
    </source>
</evidence>
<organism evidence="13 14">
    <name type="scientific">Stella humosa</name>
    <dbReference type="NCBI Taxonomy" id="94"/>
    <lineage>
        <taxon>Bacteria</taxon>
        <taxon>Pseudomonadati</taxon>
        <taxon>Pseudomonadota</taxon>
        <taxon>Alphaproteobacteria</taxon>
        <taxon>Rhodospirillales</taxon>
        <taxon>Stellaceae</taxon>
        <taxon>Stella</taxon>
    </lineage>
</organism>
<evidence type="ECO:0000259" key="9">
    <source>
        <dbReference type="PROSITE" id="PS50109"/>
    </source>
</evidence>
<evidence type="ECO:0000256" key="2">
    <source>
        <dbReference type="ARBA" id="ARBA00004370"/>
    </source>
</evidence>
<dbReference type="OrthoDB" id="7293398at2"/>
<sequence length="962" mass="106064">MRAANAGDGAGLPSISRFLLVRIVGICVLSFTLLGGAAYTLILRPAQDELSRVAMDLTADRLEEEFDATANDATRLLAALRDWTQLGTTDLKEPDDIVRVAMSQLLNRPHMLNVLFARADGIGLIVGKSSRGFLVRMIDHEQAPGRQRWLHYDVAGRLLGEEFVARDYDPRERSWFKGAMRTEFGGTYWTDPYLFFETRDPGLTISTALEPAPGGDPLVIGLDLTVRGISALTMQYRLGQSGGMALLTEEGRVLGQPYGADHRRSESMAGGLLPLPGEMGLTAIAQGWDVWLARGRRPAVEMFDVQGNPWIGRFRQLRLDNLSLIIAAVAPRQDFSFGGTRDAAMLAALIAGILAMAYFLSRQIARRFQRVMQALAAESARIGALELDRPVRVPTRLREITVLVDAQERMRLMLRAATSELEQTVATRTRELGDREALLRMILDTVPIGLSMVREGSRPVMIMANAAGARMFGYEPEELSGHPVIDMWARPEDRDDYIARLRQEGAVSGFEARMRRRDGSEFWVSFTTAVTTHLGETIDLAAYEDVTARRAAEDQVRRYGELIGRITDTAPAALFEVHVAPAAAGRPMALSFNFLSRSVEPILGVSAEDILHDPGRRFLHVDADDRARLLAVADRLNDAGMASQDEFRVLLDGEERWVLAQREALRRNPDGSGSFVGFYVDITERKRNEQTLKLEKQRTENALRQLREAQVQLVQAEKMTALAGLVAGVAHEINTPVGIAFTAASTLADEATALRALTDAGTAKRSDVMRFLALAEETATLMETHCRNAADLIQSFKKVAVDQSSDDRRQFELKPYLEETVLSLRPQYRKAGHQVVVDCPDDIVLDSHPGAISQIVTNLIMNSTIHAFAEGVAGNLRLTACRVEGGRVRLRYEDDGRGIPAEHRSRIFEPFFTTRRGQGGSGLGLHILHNLVAAKLGGQVRYEDTAGGGATFVMEFPAIAKA</sequence>
<dbReference type="EMBL" id="RJKX01000011">
    <property type="protein sequence ID" value="ROQ01059.1"/>
    <property type="molecule type" value="Genomic_DNA"/>
</dbReference>
<dbReference type="Gene3D" id="1.10.287.130">
    <property type="match status" value="1"/>
</dbReference>
<dbReference type="Gene3D" id="3.30.565.10">
    <property type="entry name" value="Histidine kinase-like ATPase, C-terminal domain"/>
    <property type="match status" value="1"/>
</dbReference>
<evidence type="ECO:0000259" key="11">
    <source>
        <dbReference type="PROSITE" id="PS50113"/>
    </source>
</evidence>
<feature type="domain" description="PAC" evidence="11">
    <location>
        <begin position="641"/>
        <end position="694"/>
    </location>
</feature>
<feature type="domain" description="PAS" evidence="10">
    <location>
        <begin position="435"/>
        <end position="503"/>
    </location>
</feature>
<dbReference type="PROSITE" id="PS50113">
    <property type="entry name" value="PAC"/>
    <property type="match status" value="2"/>
</dbReference>
<accession>A0A3N1MCN8</accession>
<feature type="domain" description="PAC" evidence="11">
    <location>
        <begin position="508"/>
        <end position="558"/>
    </location>
</feature>
<dbReference type="GO" id="GO:0007165">
    <property type="term" value="P:signal transduction"/>
    <property type="evidence" value="ECO:0007669"/>
    <property type="project" value="InterPro"/>
</dbReference>
<dbReference type="PANTHER" id="PTHR43065:SF47">
    <property type="match status" value="1"/>
</dbReference>
<evidence type="ECO:0000259" key="10">
    <source>
        <dbReference type="PROSITE" id="PS50112"/>
    </source>
</evidence>
<dbReference type="EC" id="2.7.13.3" evidence="3"/>
<keyword evidence="8" id="KW-0472">Membrane</keyword>
<dbReference type="Pfam" id="PF13426">
    <property type="entry name" value="PAS_9"/>
    <property type="match status" value="1"/>
</dbReference>
<dbReference type="Gene3D" id="3.30.450.20">
    <property type="entry name" value="PAS domain"/>
    <property type="match status" value="4"/>
</dbReference>
<dbReference type="Pfam" id="PF02518">
    <property type="entry name" value="HATPase_c"/>
    <property type="match status" value="1"/>
</dbReference>
<evidence type="ECO:0000256" key="7">
    <source>
        <dbReference type="SAM" id="Coils"/>
    </source>
</evidence>
<dbReference type="NCBIfam" id="TIGR00229">
    <property type="entry name" value="sensory_box"/>
    <property type="match status" value="2"/>
</dbReference>
<evidence type="ECO:0000256" key="8">
    <source>
        <dbReference type="SAM" id="Phobius"/>
    </source>
</evidence>
<dbReference type="SUPFAM" id="SSF55785">
    <property type="entry name" value="PYP-like sensor domain (PAS domain)"/>
    <property type="match status" value="2"/>
</dbReference>
<name>A0A3N1MCN8_9PROT</name>
<dbReference type="InterPro" id="IPR000700">
    <property type="entry name" value="PAS-assoc_C"/>
</dbReference>
<dbReference type="PANTHER" id="PTHR43065">
    <property type="entry name" value="SENSOR HISTIDINE KINASE"/>
    <property type="match status" value="1"/>
</dbReference>
<keyword evidence="6" id="KW-0418">Kinase</keyword>
<dbReference type="InterPro" id="IPR005467">
    <property type="entry name" value="His_kinase_dom"/>
</dbReference>
<dbReference type="InterPro" id="IPR003660">
    <property type="entry name" value="HAMP_dom"/>
</dbReference>
<reference evidence="13 14" key="1">
    <citation type="submission" date="2018-11" db="EMBL/GenBank/DDBJ databases">
        <title>Genomic Encyclopedia of Type Strains, Phase IV (KMG-IV): sequencing the most valuable type-strain genomes for metagenomic binning, comparative biology and taxonomic classification.</title>
        <authorList>
            <person name="Goeker M."/>
        </authorList>
    </citation>
    <scope>NUCLEOTIDE SEQUENCE [LARGE SCALE GENOMIC DNA]</scope>
    <source>
        <strain evidence="13 14">DSM 5900</strain>
    </source>
</reference>
<dbReference type="InterPro" id="IPR036890">
    <property type="entry name" value="HATPase_C_sf"/>
</dbReference>
<dbReference type="SMART" id="SM00091">
    <property type="entry name" value="PAS"/>
    <property type="match status" value="1"/>
</dbReference>
<keyword evidence="4" id="KW-0597">Phosphoprotein</keyword>
<proteinExistence type="predicted"/>
<comment type="subcellular location">
    <subcellularLocation>
        <location evidence="2">Membrane</location>
    </subcellularLocation>
</comment>